<name>A0A1T4NID9_9FIRM</name>
<accession>A0A1T4NID9</accession>
<keyword evidence="1" id="KW-1133">Transmembrane helix</keyword>
<gene>
    <name evidence="2" type="ORF">SAMN02745973_01700</name>
</gene>
<evidence type="ECO:0000256" key="1">
    <source>
        <dbReference type="SAM" id="Phobius"/>
    </source>
</evidence>
<protein>
    <submittedName>
        <fullName evidence="2">Uncharacterized protein</fullName>
    </submittedName>
</protein>
<feature type="transmembrane region" description="Helical" evidence="1">
    <location>
        <begin position="41"/>
        <end position="61"/>
    </location>
</feature>
<reference evidence="2 3" key="1">
    <citation type="submission" date="2017-02" db="EMBL/GenBank/DDBJ databases">
        <authorList>
            <person name="Peterson S.W."/>
        </authorList>
    </citation>
    <scope>NUCLEOTIDE SEQUENCE [LARGE SCALE GENOMIC DNA]</scope>
    <source>
        <strain evidence="2 3">DSM 15102</strain>
    </source>
</reference>
<dbReference type="RefSeq" id="WP_087679090.1">
    <property type="nucleotide sequence ID" value="NZ_FUWV01000011.1"/>
</dbReference>
<evidence type="ECO:0000313" key="3">
    <source>
        <dbReference type="Proteomes" id="UP000196365"/>
    </source>
</evidence>
<dbReference type="Proteomes" id="UP000196365">
    <property type="component" value="Unassembled WGS sequence"/>
</dbReference>
<proteinExistence type="predicted"/>
<keyword evidence="1" id="KW-0812">Transmembrane</keyword>
<dbReference type="EMBL" id="FUWV01000011">
    <property type="protein sequence ID" value="SJZ79091.1"/>
    <property type="molecule type" value="Genomic_DNA"/>
</dbReference>
<evidence type="ECO:0000313" key="2">
    <source>
        <dbReference type="EMBL" id="SJZ79091.1"/>
    </source>
</evidence>
<sequence>MKKKDKIRLIVVFLLTGIIALLIYFVAAFSMSTSEYAALNGIVWLLLFLTSITGVNLYLQLKTFQDNHSRKEELAIEESLESLTNNKEKTSE</sequence>
<organism evidence="2 3">
    <name type="scientific">Garciella nitratireducens DSM 15102</name>
    <dbReference type="NCBI Taxonomy" id="1121911"/>
    <lineage>
        <taxon>Bacteria</taxon>
        <taxon>Bacillati</taxon>
        <taxon>Bacillota</taxon>
        <taxon>Clostridia</taxon>
        <taxon>Eubacteriales</taxon>
        <taxon>Eubacteriaceae</taxon>
        <taxon>Garciella</taxon>
    </lineage>
</organism>
<dbReference type="AlphaFoldDB" id="A0A1T4NID9"/>
<keyword evidence="3" id="KW-1185">Reference proteome</keyword>
<keyword evidence="1" id="KW-0472">Membrane</keyword>
<feature type="transmembrane region" description="Helical" evidence="1">
    <location>
        <begin position="7"/>
        <end position="29"/>
    </location>
</feature>